<dbReference type="AlphaFoldDB" id="A0A2S7TXH0"/>
<dbReference type="OrthoDB" id="9783873at2"/>
<evidence type="ECO:0000259" key="1">
    <source>
        <dbReference type="Pfam" id="PF11074"/>
    </source>
</evidence>
<dbReference type="Pfam" id="PF11074">
    <property type="entry name" value="DUF2779"/>
    <property type="match status" value="1"/>
</dbReference>
<reference evidence="2 3" key="1">
    <citation type="submission" date="2016-12" db="EMBL/GenBank/DDBJ databases">
        <title>Study of bacterial adaptation to deep sea.</title>
        <authorList>
            <person name="Song J."/>
            <person name="Yoshizawa S."/>
            <person name="Kogure K."/>
        </authorList>
    </citation>
    <scope>NUCLEOTIDE SEQUENCE [LARGE SCALE GENOMIC DNA]</scope>
    <source>
        <strain evidence="2 3">SAORIC-165</strain>
    </source>
</reference>
<feature type="domain" description="DUF2779" evidence="1">
    <location>
        <begin position="6"/>
        <end position="54"/>
    </location>
</feature>
<organism evidence="2 3">
    <name type="scientific">Rubritalea profundi</name>
    <dbReference type="NCBI Taxonomy" id="1658618"/>
    <lineage>
        <taxon>Bacteria</taxon>
        <taxon>Pseudomonadati</taxon>
        <taxon>Verrucomicrobiota</taxon>
        <taxon>Verrucomicrobiia</taxon>
        <taxon>Verrucomicrobiales</taxon>
        <taxon>Rubritaleaceae</taxon>
        <taxon>Rubritalea</taxon>
    </lineage>
</organism>
<dbReference type="EMBL" id="MQWA01000001">
    <property type="protein sequence ID" value="PQJ27455.1"/>
    <property type="molecule type" value="Genomic_DNA"/>
</dbReference>
<gene>
    <name evidence="2" type="ORF">BSZ32_02380</name>
</gene>
<protein>
    <recommendedName>
        <fullName evidence="1">DUF2779 domain-containing protein</fullName>
    </recommendedName>
</protein>
<evidence type="ECO:0000313" key="3">
    <source>
        <dbReference type="Proteomes" id="UP000239907"/>
    </source>
</evidence>
<sequence length="118" mass="13550">MGGLTSFTSHIIREQLECFPQYETELTAIIDRLVDLLPLARAHYYHPSQQGSWSIKKVLPVICSDLNYSELEGVQDGNMAMVSFQEAIHPDCTPERKDEIYQELDKYCQLNTLAMVRI</sequence>
<evidence type="ECO:0000313" key="2">
    <source>
        <dbReference type="EMBL" id="PQJ27455.1"/>
    </source>
</evidence>
<dbReference type="InterPro" id="IPR021301">
    <property type="entry name" value="DUF2779"/>
</dbReference>
<comment type="caution">
    <text evidence="2">The sequence shown here is derived from an EMBL/GenBank/DDBJ whole genome shotgun (WGS) entry which is preliminary data.</text>
</comment>
<keyword evidence="3" id="KW-1185">Reference proteome</keyword>
<dbReference type="Proteomes" id="UP000239907">
    <property type="component" value="Unassembled WGS sequence"/>
</dbReference>
<accession>A0A2S7TXH0</accession>
<proteinExistence type="predicted"/>
<name>A0A2S7TXH0_9BACT</name>